<accession>A0ABD3UFD9</accession>
<keyword evidence="7" id="KW-0720">Serine protease</keyword>
<evidence type="ECO:0000256" key="1">
    <source>
        <dbReference type="ARBA" id="ARBA00022536"/>
    </source>
</evidence>
<dbReference type="Pfam" id="PF01483">
    <property type="entry name" value="P_proprotein"/>
    <property type="match status" value="1"/>
</dbReference>
<keyword evidence="11" id="KW-0472">Membrane</keyword>
<keyword evidence="8 9" id="KW-1015">Disulfide bond</keyword>
<dbReference type="InterPro" id="IPR001881">
    <property type="entry name" value="EGF-like_Ca-bd_dom"/>
</dbReference>
<dbReference type="InterPro" id="IPR018097">
    <property type="entry name" value="EGF_Ca-bd_CS"/>
</dbReference>
<dbReference type="SUPFAM" id="SSF49785">
    <property type="entry name" value="Galactose-binding domain-like"/>
    <property type="match status" value="1"/>
</dbReference>
<feature type="transmembrane region" description="Helical" evidence="11">
    <location>
        <begin position="533"/>
        <end position="553"/>
    </location>
</feature>
<keyword evidence="11" id="KW-1133">Transmembrane helix</keyword>
<dbReference type="Pfam" id="PF00082">
    <property type="entry name" value="Peptidase_S8"/>
    <property type="match status" value="1"/>
</dbReference>
<dbReference type="InterPro" id="IPR000209">
    <property type="entry name" value="Peptidase_S8/S53_dom"/>
</dbReference>
<dbReference type="SMART" id="SM00181">
    <property type="entry name" value="EGF"/>
    <property type="match status" value="2"/>
</dbReference>
<dbReference type="Gene3D" id="2.10.25.10">
    <property type="entry name" value="Laminin"/>
    <property type="match status" value="2"/>
</dbReference>
<evidence type="ECO:0000313" key="15">
    <source>
        <dbReference type="Proteomes" id="UP001634394"/>
    </source>
</evidence>
<dbReference type="PROSITE" id="PS00022">
    <property type="entry name" value="EGF_1"/>
    <property type="match status" value="1"/>
</dbReference>
<dbReference type="Gene3D" id="2.60.120.260">
    <property type="entry name" value="Galactose-binding domain-like"/>
    <property type="match status" value="1"/>
</dbReference>
<dbReference type="PANTHER" id="PTHR42884:SF23">
    <property type="entry name" value="FURIN-LIKE PROTEASE 2"/>
    <property type="match status" value="1"/>
</dbReference>
<keyword evidence="1 9" id="KW-0245">EGF-like domain</keyword>
<evidence type="ECO:0000256" key="8">
    <source>
        <dbReference type="ARBA" id="ARBA00023157"/>
    </source>
</evidence>
<evidence type="ECO:0000256" key="4">
    <source>
        <dbReference type="ARBA" id="ARBA00022729"/>
    </source>
</evidence>
<dbReference type="PROSITE" id="PS00010">
    <property type="entry name" value="ASX_HYDROXYL"/>
    <property type="match status" value="1"/>
</dbReference>
<dbReference type="PROSITE" id="PS01186">
    <property type="entry name" value="EGF_2"/>
    <property type="match status" value="1"/>
</dbReference>
<dbReference type="PROSITE" id="PS00137">
    <property type="entry name" value="SUBTILASE_HIS"/>
    <property type="match status" value="1"/>
</dbReference>
<dbReference type="GO" id="GO:0006508">
    <property type="term" value="P:proteolysis"/>
    <property type="evidence" value="ECO:0007669"/>
    <property type="project" value="UniProtKB-KW"/>
</dbReference>
<feature type="domain" description="EGF-like" evidence="12">
    <location>
        <begin position="385"/>
        <end position="423"/>
    </location>
</feature>
<name>A0ABD3UFD9_SINWO</name>
<dbReference type="InterPro" id="IPR034182">
    <property type="entry name" value="Kexin/furin"/>
</dbReference>
<dbReference type="Proteomes" id="UP001634394">
    <property type="component" value="Unassembled WGS sequence"/>
</dbReference>
<proteinExistence type="inferred from homology"/>
<dbReference type="PANTHER" id="PTHR42884">
    <property type="entry name" value="PROPROTEIN CONVERTASE SUBTILISIN/KEXIN-RELATED"/>
    <property type="match status" value="1"/>
</dbReference>
<feature type="domain" description="EGF-like" evidence="12">
    <location>
        <begin position="425"/>
        <end position="461"/>
    </location>
</feature>
<protein>
    <submittedName>
        <fullName evidence="14">Uncharacterized protein</fullName>
    </submittedName>
</protein>
<organism evidence="14 15">
    <name type="scientific">Sinanodonta woodiana</name>
    <name type="common">Chinese pond mussel</name>
    <name type="synonym">Anodonta woodiana</name>
    <dbReference type="NCBI Taxonomy" id="1069815"/>
    <lineage>
        <taxon>Eukaryota</taxon>
        <taxon>Metazoa</taxon>
        <taxon>Spiralia</taxon>
        <taxon>Lophotrochozoa</taxon>
        <taxon>Mollusca</taxon>
        <taxon>Bivalvia</taxon>
        <taxon>Autobranchia</taxon>
        <taxon>Heteroconchia</taxon>
        <taxon>Palaeoheterodonta</taxon>
        <taxon>Unionida</taxon>
        <taxon>Unionoidea</taxon>
        <taxon>Unionidae</taxon>
        <taxon>Unioninae</taxon>
        <taxon>Sinanodonta</taxon>
    </lineage>
</organism>
<evidence type="ECO:0000256" key="11">
    <source>
        <dbReference type="SAM" id="Phobius"/>
    </source>
</evidence>
<feature type="non-terminal residue" evidence="14">
    <location>
        <position position="1"/>
    </location>
</feature>
<dbReference type="InterPro" id="IPR008979">
    <property type="entry name" value="Galactose-bd-like_sf"/>
</dbReference>
<dbReference type="PROSITE" id="PS51829">
    <property type="entry name" value="P_HOMO_B"/>
    <property type="match status" value="1"/>
</dbReference>
<dbReference type="InterPro" id="IPR002884">
    <property type="entry name" value="P_dom"/>
</dbReference>
<dbReference type="InterPro" id="IPR000742">
    <property type="entry name" value="EGF"/>
</dbReference>
<evidence type="ECO:0000313" key="14">
    <source>
        <dbReference type="EMBL" id="KAL3848249.1"/>
    </source>
</evidence>
<comment type="caution">
    <text evidence="14">The sequence shown here is derived from an EMBL/GenBank/DDBJ whole genome shotgun (WGS) entry which is preliminary data.</text>
</comment>
<gene>
    <name evidence="14" type="ORF">ACJMK2_019118</name>
</gene>
<comment type="caution">
    <text evidence="9">Lacks conserved residue(s) required for the propagation of feature annotation.</text>
</comment>
<comment type="similarity">
    <text evidence="10">Belongs to the peptidase S8 family.</text>
</comment>
<dbReference type="PROSITE" id="PS51892">
    <property type="entry name" value="SUBTILASE"/>
    <property type="match status" value="1"/>
</dbReference>
<dbReference type="CDD" id="cd04059">
    <property type="entry name" value="Peptidases_S8_Protein_convertases_Kexins_Furin-like"/>
    <property type="match status" value="1"/>
</dbReference>
<dbReference type="AlphaFoldDB" id="A0ABD3UFD9"/>
<keyword evidence="3" id="KW-0165">Cleavage on pair of basic residues</keyword>
<dbReference type="SMART" id="SM00179">
    <property type="entry name" value="EGF_CA"/>
    <property type="match status" value="2"/>
</dbReference>
<dbReference type="InterPro" id="IPR022398">
    <property type="entry name" value="Peptidase_S8_His-AS"/>
</dbReference>
<evidence type="ECO:0000256" key="7">
    <source>
        <dbReference type="ARBA" id="ARBA00022825"/>
    </source>
</evidence>
<keyword evidence="4" id="KW-0732">Signal</keyword>
<evidence type="ECO:0000256" key="9">
    <source>
        <dbReference type="PROSITE-ProRule" id="PRU00076"/>
    </source>
</evidence>
<keyword evidence="6" id="KW-0378">Hydrolase</keyword>
<evidence type="ECO:0000256" key="6">
    <source>
        <dbReference type="ARBA" id="ARBA00022801"/>
    </source>
</evidence>
<dbReference type="InterPro" id="IPR009030">
    <property type="entry name" value="Growth_fac_rcpt_cys_sf"/>
</dbReference>
<dbReference type="FunFam" id="2.10.25.10:FF:000118">
    <property type="entry name" value="protein delta homolog 2"/>
    <property type="match status" value="1"/>
</dbReference>
<sequence length="554" mass="59635">HGTQVAGLIAAERDNDNCIVGVAYGSTLIGIRFLGSSYTTDITEAAAIAHGYESVDVSCSSWGPPDRRGYFAPGALTAAAFEFGVTQGRRGKGIIYVWAAGNGGTTDNCNADGYANSIYTVTISSVNAKGQPAFYSEVCPPALAVTYSGDRYHKYMVTTSTLGSCSGGMEGTLLSAPQAAGMVALALQANPNLTWRDVQHLIVKTAKYQNLTEATEYGFTLNGAGNYVGQMFGFGLMDAEAMVKYAKTWETVPQQEIYTSNISTPYWVLNSTIYVKSETLEIEKTCSINYLEHVKVLTTFQNSQRANVELELLSPAGTRSKLMTRRIFDHGVSSEQEWVFMSVQFWGEDPEGNWTFSIRIPSTDTGNLTSWQLILYGTTADPLSGIPPCDEYPCENGGNCTSNSKYDIYSCMCAPGYTGNTCETDINECDNSPCKGNSTCLNRPGSYVCLCSIGFIYSDTIGDCTVVDSNARVAHSISVQANVEGASEKLYSGSVEGGNIPLISRRLGFCRFDIDKQTAHETPLRRSNDASGLSALLVLVIALSSMTVLTVSVA</sequence>
<evidence type="ECO:0000259" key="13">
    <source>
        <dbReference type="PROSITE" id="PS51829"/>
    </source>
</evidence>
<evidence type="ECO:0000256" key="5">
    <source>
        <dbReference type="ARBA" id="ARBA00022737"/>
    </source>
</evidence>
<keyword evidence="2" id="KW-0645">Protease</keyword>
<feature type="disulfide bond" evidence="9">
    <location>
        <begin position="413"/>
        <end position="422"/>
    </location>
</feature>
<keyword evidence="11" id="KW-0812">Transmembrane</keyword>
<evidence type="ECO:0000256" key="10">
    <source>
        <dbReference type="PROSITE-ProRule" id="PRU01240"/>
    </source>
</evidence>
<evidence type="ECO:0000256" key="2">
    <source>
        <dbReference type="ARBA" id="ARBA00022670"/>
    </source>
</evidence>
<dbReference type="CDD" id="cd00054">
    <property type="entry name" value="EGF_CA"/>
    <property type="match status" value="2"/>
</dbReference>
<dbReference type="GO" id="GO:0008236">
    <property type="term" value="F:serine-type peptidase activity"/>
    <property type="evidence" value="ECO:0007669"/>
    <property type="project" value="UniProtKB-KW"/>
</dbReference>
<reference evidence="14 15" key="1">
    <citation type="submission" date="2024-11" db="EMBL/GenBank/DDBJ databases">
        <title>Chromosome-level genome assembly of the freshwater bivalve Anodonta woodiana.</title>
        <authorList>
            <person name="Chen X."/>
        </authorList>
    </citation>
    <scope>NUCLEOTIDE SEQUENCE [LARGE SCALE GENOMIC DNA]</scope>
    <source>
        <strain evidence="14">MN2024</strain>
        <tissue evidence="14">Gills</tissue>
    </source>
</reference>
<dbReference type="SUPFAM" id="SSF57184">
    <property type="entry name" value="Growth factor receptor domain"/>
    <property type="match status" value="1"/>
</dbReference>
<dbReference type="PROSITE" id="PS01187">
    <property type="entry name" value="EGF_CA"/>
    <property type="match status" value="1"/>
</dbReference>
<dbReference type="EMBL" id="JBJQND010000016">
    <property type="protein sequence ID" value="KAL3848249.1"/>
    <property type="molecule type" value="Genomic_DNA"/>
</dbReference>
<dbReference type="Gene3D" id="3.40.50.200">
    <property type="entry name" value="Peptidase S8/S53 domain"/>
    <property type="match status" value="1"/>
</dbReference>
<keyword evidence="15" id="KW-1185">Reference proteome</keyword>
<dbReference type="InterPro" id="IPR036852">
    <property type="entry name" value="Peptidase_S8/S53_dom_sf"/>
</dbReference>
<feature type="domain" description="P/Homo B" evidence="13">
    <location>
        <begin position="251"/>
        <end position="381"/>
    </location>
</feature>
<feature type="disulfide bond" evidence="9">
    <location>
        <begin position="394"/>
        <end position="411"/>
    </location>
</feature>
<dbReference type="PROSITE" id="PS50026">
    <property type="entry name" value="EGF_3"/>
    <property type="match status" value="2"/>
</dbReference>
<dbReference type="InterPro" id="IPR000152">
    <property type="entry name" value="EGF-type_Asp/Asn_hydroxyl_site"/>
</dbReference>
<dbReference type="SUPFAM" id="SSF52743">
    <property type="entry name" value="Subtilisin-like"/>
    <property type="match status" value="1"/>
</dbReference>
<evidence type="ECO:0000256" key="3">
    <source>
        <dbReference type="ARBA" id="ARBA00022685"/>
    </source>
</evidence>
<evidence type="ECO:0000259" key="12">
    <source>
        <dbReference type="PROSITE" id="PS50026"/>
    </source>
</evidence>
<keyword evidence="5" id="KW-0677">Repeat</keyword>